<dbReference type="HOGENOM" id="CLU_011781_2_6_1"/>
<evidence type="ECO:0000256" key="9">
    <source>
        <dbReference type="ARBA" id="ARBA00022723"/>
    </source>
</evidence>
<dbReference type="Pfam" id="PF16188">
    <property type="entry name" value="Peptidase_M24_C"/>
    <property type="match status" value="1"/>
</dbReference>
<reference evidence="16 17" key="1">
    <citation type="journal article" date="2009" name="Nat. Biotechnol.">
        <title>Genome sequence of the recombinant protein production host Pichia pastoris.</title>
        <authorList>
            <person name="De Schutter K."/>
            <person name="Lin Y.C."/>
            <person name="Tiels P."/>
            <person name="Van Hecke A."/>
            <person name="Glinka S."/>
            <person name="Weber-Lehmann J."/>
            <person name="Rouze P."/>
            <person name="Van de Peer Y."/>
            <person name="Callewaert N."/>
        </authorList>
    </citation>
    <scope>NUCLEOTIDE SEQUENCE [LARGE SCALE GENOMIC DNA]</scope>
    <source>
        <strain evidence="17">GS115 / ATCC 20864</strain>
    </source>
</reference>
<evidence type="ECO:0000256" key="6">
    <source>
        <dbReference type="ARBA" id="ARBA00022438"/>
    </source>
</evidence>
<accession>C4QW50</accession>
<evidence type="ECO:0000259" key="13">
    <source>
        <dbReference type="Pfam" id="PF00557"/>
    </source>
</evidence>
<keyword evidence="11" id="KW-0464">Manganese</keyword>
<organism evidence="16 17">
    <name type="scientific">Komagataella phaffii (strain GS115 / ATCC 20864)</name>
    <name type="common">Yeast</name>
    <name type="synonym">Pichia pastoris</name>
    <dbReference type="NCBI Taxonomy" id="644223"/>
    <lineage>
        <taxon>Eukaryota</taxon>
        <taxon>Fungi</taxon>
        <taxon>Dikarya</taxon>
        <taxon>Ascomycota</taxon>
        <taxon>Saccharomycotina</taxon>
        <taxon>Pichiomycetes</taxon>
        <taxon>Pichiales</taxon>
        <taxon>Pichiaceae</taxon>
        <taxon>Komagataella</taxon>
    </lineage>
</organism>
<dbReference type="InterPro" id="IPR000994">
    <property type="entry name" value="Pept_M24"/>
</dbReference>
<proteinExistence type="inferred from homology"/>
<comment type="catalytic activity">
    <reaction evidence="1">
        <text>Release of any N-terminal amino acid, including proline, that is linked to proline, even from a dipeptide or tripeptide.</text>
        <dbReference type="EC" id="3.4.11.9"/>
    </reaction>
</comment>
<dbReference type="AlphaFoldDB" id="C4QW50"/>
<dbReference type="PANTHER" id="PTHR43763:SF6">
    <property type="entry name" value="XAA-PRO AMINOPEPTIDASE 1"/>
    <property type="match status" value="1"/>
</dbReference>
<dbReference type="MEROPS" id="M24.A10"/>
<evidence type="ECO:0000256" key="2">
    <source>
        <dbReference type="ARBA" id="ARBA00001936"/>
    </source>
</evidence>
<dbReference type="Pfam" id="PF16189">
    <property type="entry name" value="Creatinase_N_2"/>
    <property type="match status" value="1"/>
</dbReference>
<dbReference type="SMR" id="C4QW50"/>
<dbReference type="SUPFAM" id="SSF55920">
    <property type="entry name" value="Creatinase/aminopeptidase"/>
    <property type="match status" value="1"/>
</dbReference>
<dbReference type="Pfam" id="PF01321">
    <property type="entry name" value="Creatinase_N"/>
    <property type="match status" value="1"/>
</dbReference>
<evidence type="ECO:0000256" key="8">
    <source>
        <dbReference type="ARBA" id="ARBA00022670"/>
    </source>
</evidence>
<comment type="cofactor">
    <cofactor evidence="2">
        <name>Mn(2+)</name>
        <dbReference type="ChEBI" id="CHEBI:29035"/>
    </cofactor>
</comment>
<dbReference type="GO" id="GO:0006508">
    <property type="term" value="P:proteolysis"/>
    <property type="evidence" value="ECO:0007669"/>
    <property type="project" value="UniProtKB-KW"/>
</dbReference>
<dbReference type="InterPro" id="IPR036005">
    <property type="entry name" value="Creatinase/aminopeptidase-like"/>
</dbReference>
<evidence type="ECO:0000256" key="4">
    <source>
        <dbReference type="ARBA" id="ARBA00008766"/>
    </source>
</evidence>
<dbReference type="FunCoup" id="C4QW50">
    <property type="interactions" value="379"/>
</dbReference>
<evidence type="ECO:0000256" key="5">
    <source>
        <dbReference type="ARBA" id="ARBA00012574"/>
    </source>
</evidence>
<feature type="domain" description="Peptidase M24 C-terminal" evidence="15">
    <location>
        <begin position="649"/>
        <end position="710"/>
    </location>
</feature>
<gene>
    <name evidence="16" type="ordered locus">PAS_chr1-1_0111</name>
</gene>
<keyword evidence="17" id="KW-1185">Reference proteome</keyword>
<evidence type="ECO:0000256" key="7">
    <source>
        <dbReference type="ARBA" id="ARBA00022490"/>
    </source>
</evidence>
<dbReference type="GO" id="GO:0071281">
    <property type="term" value="P:cellular response to iron ion"/>
    <property type="evidence" value="ECO:0007669"/>
    <property type="project" value="EnsemblFungi"/>
</dbReference>
<dbReference type="InterPro" id="IPR050422">
    <property type="entry name" value="X-Pro_aminopeptidase_P"/>
</dbReference>
<dbReference type="Gene3D" id="3.90.230.10">
    <property type="entry name" value="Creatinase/methionine aminopeptidase superfamily"/>
    <property type="match status" value="1"/>
</dbReference>
<keyword evidence="10" id="KW-0378">Hydrolase</keyword>
<name>C4QW50_KOMPG</name>
<comment type="subcellular location">
    <subcellularLocation>
        <location evidence="3">Cytoplasm</location>
    </subcellularLocation>
</comment>
<evidence type="ECO:0000259" key="15">
    <source>
        <dbReference type="Pfam" id="PF16188"/>
    </source>
</evidence>
<dbReference type="OrthoDB" id="9995434at2759"/>
<dbReference type="GeneID" id="8197237"/>
<dbReference type="PROSITE" id="PS00491">
    <property type="entry name" value="PROLINE_PEPTIDASE"/>
    <property type="match status" value="1"/>
</dbReference>
<keyword evidence="9 12" id="KW-0479">Metal-binding</keyword>
<dbReference type="GO" id="GO:0000122">
    <property type="term" value="P:negative regulation of transcription by RNA polymerase II"/>
    <property type="evidence" value="ECO:0007669"/>
    <property type="project" value="EnsemblFungi"/>
</dbReference>
<dbReference type="RefSeq" id="XP_002489754.1">
    <property type="nucleotide sequence ID" value="XM_002489709.1"/>
</dbReference>
<dbReference type="GO" id="GO:0070006">
    <property type="term" value="F:metalloaminopeptidase activity"/>
    <property type="evidence" value="ECO:0007669"/>
    <property type="project" value="InterPro"/>
</dbReference>
<evidence type="ECO:0000259" key="14">
    <source>
        <dbReference type="Pfam" id="PF01321"/>
    </source>
</evidence>
<dbReference type="Proteomes" id="UP000000314">
    <property type="component" value="Chromosome 1"/>
</dbReference>
<dbReference type="OMA" id="EPGMILS"/>
<dbReference type="InterPro" id="IPR033740">
    <property type="entry name" value="Pept_M24B"/>
</dbReference>
<dbReference type="KEGG" id="ppa:PAS_chr1-1_0111"/>
<dbReference type="FunFam" id="3.90.230.10:FF:000007">
    <property type="entry name" value="Xaa-Pro aminopeptidase P"/>
    <property type="match status" value="1"/>
</dbReference>
<dbReference type="PANTHER" id="PTHR43763">
    <property type="entry name" value="XAA-PRO AMINOPEPTIDASE 1"/>
    <property type="match status" value="1"/>
</dbReference>
<dbReference type="EC" id="3.4.11.9" evidence="5"/>
<evidence type="ECO:0000256" key="12">
    <source>
        <dbReference type="RuleBase" id="RU000590"/>
    </source>
</evidence>
<protein>
    <recommendedName>
        <fullName evidence="5">Xaa-Pro aminopeptidase</fullName>
        <ecNumber evidence="5">3.4.11.9</ecNumber>
    </recommendedName>
</protein>
<sequence>MSTHGVQAKLSTYSLRQVHTTPATAPVAGRAPRSCNNCTCSPGLLTRQGRMGSYYAKRLANRSKSVALGSASGVSRKTSSVLTVDSSCSEGLKEINTSRRLLELRKKMTEYDLGVYIVPSEDSHQSEYTGLADQRREFISGFTGSAGVAIITRNVQCMNDDPEGTSYLATDGRYFTQAANELDFNWNLFKLNIPGEISWEEFTVQLAVKMADESGFNVKIGVDPQLITYSEAHLLQGLVDDVASGEKKGLGIQFVPVTENLIDAIWTKFEPRPVRALMPITLLDEKYSGLDTKEKLAQVKEALLVLNGQTLVISALDDIAWLLNLRGSEFRYSPLFYAHLIIHDDQVSLYTDDHERFENISDYLKERSVTLRPYDKFYDGIKSLPANTVLVTKDCSWEVARQVISPHRVRVIDSPVAIIKAKKNEVELANAREAHIKDAIALVKYYEWLWQEVGIKGELVDELEAAQKLEFFQSEQDNFIGQSFQTVSASGSNSAVVHYTPKKEACAVIDPSKVYLCDSGAQYLEGTTDVTRTYHFSNPTNEQKRNYTLVLKGHIALAKLKFPPGTAGLAIDAIARQHLWTNGLDYTHGTGHGVGSYLNVHEGPVAIGVRGTVPLEAGHLVTNEPGVYFPGDYGVRLENVMEVKETSDKFLELVPLTLVPFCRQLIDRKLLTKEEVDWVNHYHAKVYQTLVPRLVRHSPHATWLKRATSSL</sequence>
<evidence type="ECO:0000313" key="16">
    <source>
        <dbReference type="EMBL" id="CAY67473.1"/>
    </source>
</evidence>
<dbReference type="InterPro" id="IPR000587">
    <property type="entry name" value="Creatinase_N"/>
</dbReference>
<evidence type="ECO:0000256" key="11">
    <source>
        <dbReference type="ARBA" id="ARBA00023211"/>
    </source>
</evidence>
<dbReference type="SUPFAM" id="SSF53092">
    <property type="entry name" value="Creatinase/prolidase N-terminal domain"/>
    <property type="match status" value="1"/>
</dbReference>
<evidence type="ECO:0000313" key="17">
    <source>
        <dbReference type="Proteomes" id="UP000000314"/>
    </source>
</evidence>
<keyword evidence="8" id="KW-0645">Protease</keyword>
<dbReference type="GO" id="GO:0046872">
    <property type="term" value="F:metal ion binding"/>
    <property type="evidence" value="ECO:0007669"/>
    <property type="project" value="UniProtKB-KW"/>
</dbReference>
<dbReference type="Pfam" id="PF00557">
    <property type="entry name" value="Peptidase_M24"/>
    <property type="match status" value="1"/>
</dbReference>
<dbReference type="FunFam" id="3.40.350.10:FF:000015">
    <property type="entry name" value="Xaa-Pro aminopeptidase app-1"/>
    <property type="match status" value="1"/>
</dbReference>
<keyword evidence="7" id="KW-0963">Cytoplasm</keyword>
<feature type="domain" description="Peptidase M24" evidence="13">
    <location>
        <begin position="431"/>
        <end position="645"/>
    </location>
</feature>
<dbReference type="GO" id="GO:0005829">
    <property type="term" value="C:cytosol"/>
    <property type="evidence" value="ECO:0007669"/>
    <property type="project" value="EnsemblFungi"/>
</dbReference>
<dbReference type="CDD" id="cd01085">
    <property type="entry name" value="APP"/>
    <property type="match status" value="1"/>
</dbReference>
<feature type="domain" description="Creatinase N-terminal" evidence="14">
    <location>
        <begin position="100"/>
        <end position="241"/>
    </location>
</feature>
<dbReference type="InterPro" id="IPR029149">
    <property type="entry name" value="Creatin/AminoP/Spt16_N"/>
</dbReference>
<dbReference type="eggNOG" id="KOG2413">
    <property type="taxonomic scope" value="Eukaryota"/>
</dbReference>
<comment type="similarity">
    <text evidence="4 12">Belongs to the peptidase M24B family.</text>
</comment>
<dbReference type="Gene3D" id="3.40.350.10">
    <property type="entry name" value="Creatinase/prolidase N-terminal domain"/>
    <property type="match status" value="2"/>
</dbReference>
<evidence type="ECO:0000256" key="10">
    <source>
        <dbReference type="ARBA" id="ARBA00022801"/>
    </source>
</evidence>
<dbReference type="InParanoid" id="C4QW50"/>
<evidence type="ECO:0000256" key="1">
    <source>
        <dbReference type="ARBA" id="ARBA00001424"/>
    </source>
</evidence>
<evidence type="ECO:0000256" key="3">
    <source>
        <dbReference type="ARBA" id="ARBA00004496"/>
    </source>
</evidence>
<dbReference type="InterPro" id="IPR032416">
    <property type="entry name" value="Peptidase_M24_C"/>
</dbReference>
<dbReference type="InterPro" id="IPR001131">
    <property type="entry name" value="Peptidase_M24B_aminopep-P_CS"/>
</dbReference>
<keyword evidence="6" id="KW-0031">Aminopeptidase</keyword>
<dbReference type="STRING" id="644223.C4QW50"/>
<dbReference type="EMBL" id="FN392319">
    <property type="protein sequence ID" value="CAY67473.1"/>
    <property type="molecule type" value="Genomic_DNA"/>
</dbReference>